<dbReference type="PANTHER" id="PTHR22839">
    <property type="entry name" value="THO COMPLEX SUBUNIT 3 THO3"/>
    <property type="match status" value="1"/>
</dbReference>
<organism evidence="5 6">
    <name type="scientific">Parascaris univalens</name>
    <name type="common">Nematode worm</name>
    <dbReference type="NCBI Taxonomy" id="6257"/>
    <lineage>
        <taxon>Eukaryota</taxon>
        <taxon>Metazoa</taxon>
        <taxon>Ecdysozoa</taxon>
        <taxon>Nematoda</taxon>
        <taxon>Chromadorea</taxon>
        <taxon>Rhabditida</taxon>
        <taxon>Spirurina</taxon>
        <taxon>Ascaridomorpha</taxon>
        <taxon>Ascaridoidea</taxon>
        <taxon>Ascarididae</taxon>
        <taxon>Parascaris</taxon>
    </lineage>
</organism>
<dbReference type="SMART" id="SM00320">
    <property type="entry name" value="WD40"/>
    <property type="match status" value="5"/>
</dbReference>
<sequence length="338" mass="37490">MTMATGWGEGLRHNAVSGMGRIRLYGDAVEYFKRNDRVKVYDMQVPRPLTISWNCDGTRLASGAEKSIAVATFDSSYRTKDIFHGFGHNEQVDQVAFHPSNSHLLASASSDKTIRIWDVRQTRTHTRLPTKAQNLNVAWSPCGAYLVYGDKEDTISMVDGRSLKILKVESLKEETNEFAFHPSGKFLFVALGGGQLGIYKMPEFSLLRIMQAHSAQSTCVCVAVSPDGERIALGASDALCSLWNTRQLICERSMGRLDYPLRSISFSADSRLVATASEDHSIDIAWAETGARVYELRVNAETYTCAWHPVAYLLAYASAPVIDSRDREVTVKLFGFAA</sequence>
<dbReference type="InterPro" id="IPR036322">
    <property type="entry name" value="WD40_repeat_dom_sf"/>
</dbReference>
<dbReference type="InterPro" id="IPR015943">
    <property type="entry name" value="WD40/YVTN_repeat-like_dom_sf"/>
</dbReference>
<evidence type="ECO:0000256" key="3">
    <source>
        <dbReference type="ARBA" id="ARBA00046343"/>
    </source>
</evidence>
<dbReference type="PROSITE" id="PS50294">
    <property type="entry name" value="WD_REPEATS_REGION"/>
    <property type="match status" value="1"/>
</dbReference>
<dbReference type="AlphaFoldDB" id="A0A915A8L9"/>
<dbReference type="PROSITE" id="PS50082">
    <property type="entry name" value="WD_REPEATS_2"/>
    <property type="match status" value="1"/>
</dbReference>
<name>A0A915A8L9_PARUN</name>
<dbReference type="PROSITE" id="PS00678">
    <property type="entry name" value="WD_REPEATS_1"/>
    <property type="match status" value="1"/>
</dbReference>
<keyword evidence="5" id="KW-1185">Reference proteome</keyword>
<accession>A0A915A8L9</accession>
<evidence type="ECO:0000256" key="4">
    <source>
        <dbReference type="PROSITE-ProRule" id="PRU00221"/>
    </source>
</evidence>
<feature type="repeat" description="WD" evidence="4">
    <location>
        <begin position="85"/>
        <end position="127"/>
    </location>
</feature>
<keyword evidence="2" id="KW-0677">Repeat</keyword>
<dbReference type="GO" id="GO:0006406">
    <property type="term" value="P:mRNA export from nucleus"/>
    <property type="evidence" value="ECO:0007669"/>
    <property type="project" value="InterPro"/>
</dbReference>
<dbReference type="InterPro" id="IPR001680">
    <property type="entry name" value="WD40_rpt"/>
</dbReference>
<keyword evidence="1 4" id="KW-0853">WD repeat</keyword>
<dbReference type="SUPFAM" id="SSF50978">
    <property type="entry name" value="WD40 repeat-like"/>
    <property type="match status" value="1"/>
</dbReference>
<comment type="similarity">
    <text evidence="3">Belongs to the THOC3 family.</text>
</comment>
<dbReference type="WBParaSite" id="PgR003_g061_t01">
    <property type="protein sequence ID" value="PgR003_g061_t01"/>
    <property type="gene ID" value="PgR003_g061"/>
</dbReference>
<evidence type="ECO:0000313" key="5">
    <source>
        <dbReference type="Proteomes" id="UP000887569"/>
    </source>
</evidence>
<evidence type="ECO:0000256" key="1">
    <source>
        <dbReference type="ARBA" id="ARBA00022574"/>
    </source>
</evidence>
<proteinExistence type="inferred from homology"/>
<evidence type="ECO:0000256" key="2">
    <source>
        <dbReference type="ARBA" id="ARBA00022737"/>
    </source>
</evidence>
<dbReference type="GO" id="GO:0000445">
    <property type="term" value="C:THO complex part of transcription export complex"/>
    <property type="evidence" value="ECO:0007669"/>
    <property type="project" value="TreeGrafter"/>
</dbReference>
<dbReference type="Proteomes" id="UP000887569">
    <property type="component" value="Unplaced"/>
</dbReference>
<dbReference type="InterPro" id="IPR040132">
    <property type="entry name" value="Tex1/THOC3"/>
</dbReference>
<dbReference type="Pfam" id="PF00400">
    <property type="entry name" value="WD40"/>
    <property type="match status" value="3"/>
</dbReference>
<dbReference type="InterPro" id="IPR019775">
    <property type="entry name" value="WD40_repeat_CS"/>
</dbReference>
<dbReference type="PANTHER" id="PTHR22839:SF0">
    <property type="entry name" value="THO COMPLEX SUBUNIT 3"/>
    <property type="match status" value="1"/>
</dbReference>
<reference evidence="6" key="1">
    <citation type="submission" date="2022-11" db="UniProtKB">
        <authorList>
            <consortium name="WormBaseParasite"/>
        </authorList>
    </citation>
    <scope>IDENTIFICATION</scope>
</reference>
<protein>
    <submittedName>
        <fullName evidence="6">THO complex subunit 3</fullName>
    </submittedName>
</protein>
<dbReference type="Gene3D" id="2.130.10.10">
    <property type="entry name" value="YVTN repeat-like/Quinoprotein amine dehydrogenase"/>
    <property type="match status" value="2"/>
</dbReference>
<evidence type="ECO:0000313" key="6">
    <source>
        <dbReference type="WBParaSite" id="PgR003_g061_t01"/>
    </source>
</evidence>